<gene>
    <name evidence="1" type="ORF">IWQ60_012101</name>
</gene>
<evidence type="ECO:0000313" key="1">
    <source>
        <dbReference type="EMBL" id="KAJ1906374.1"/>
    </source>
</evidence>
<sequence length="62" mass="6641">MGWPLQRLAQCAADLADDEGATHSALAELLEQPLVKAVSCLRVPNSLIRPGWYAVLALVPNS</sequence>
<feature type="non-terminal residue" evidence="1">
    <location>
        <position position="62"/>
    </location>
</feature>
<protein>
    <submittedName>
        <fullName evidence="1">Uncharacterized protein</fullName>
    </submittedName>
</protein>
<proteinExistence type="predicted"/>
<dbReference type="EMBL" id="JANBPT010001604">
    <property type="protein sequence ID" value="KAJ1906374.1"/>
    <property type="molecule type" value="Genomic_DNA"/>
</dbReference>
<evidence type="ECO:0000313" key="2">
    <source>
        <dbReference type="Proteomes" id="UP001150569"/>
    </source>
</evidence>
<organism evidence="1 2">
    <name type="scientific">Tieghemiomyces parasiticus</name>
    <dbReference type="NCBI Taxonomy" id="78921"/>
    <lineage>
        <taxon>Eukaryota</taxon>
        <taxon>Fungi</taxon>
        <taxon>Fungi incertae sedis</taxon>
        <taxon>Zoopagomycota</taxon>
        <taxon>Kickxellomycotina</taxon>
        <taxon>Dimargaritomycetes</taxon>
        <taxon>Dimargaritales</taxon>
        <taxon>Dimargaritaceae</taxon>
        <taxon>Tieghemiomyces</taxon>
    </lineage>
</organism>
<dbReference type="Proteomes" id="UP001150569">
    <property type="component" value="Unassembled WGS sequence"/>
</dbReference>
<comment type="caution">
    <text evidence="1">The sequence shown here is derived from an EMBL/GenBank/DDBJ whole genome shotgun (WGS) entry which is preliminary data.</text>
</comment>
<name>A0A9W7ZLN7_9FUNG</name>
<reference evidence="1" key="1">
    <citation type="submission" date="2022-07" db="EMBL/GenBank/DDBJ databases">
        <title>Phylogenomic reconstructions and comparative analyses of Kickxellomycotina fungi.</title>
        <authorList>
            <person name="Reynolds N.K."/>
            <person name="Stajich J.E."/>
            <person name="Barry K."/>
            <person name="Grigoriev I.V."/>
            <person name="Crous P."/>
            <person name="Smith M.E."/>
        </authorList>
    </citation>
    <scope>NUCLEOTIDE SEQUENCE</scope>
    <source>
        <strain evidence="1">RSA 861</strain>
    </source>
</reference>
<keyword evidence="2" id="KW-1185">Reference proteome</keyword>
<accession>A0A9W7ZLN7</accession>
<dbReference type="AlphaFoldDB" id="A0A9W7ZLN7"/>